<reference evidence="2" key="1">
    <citation type="submission" date="2023-03" db="EMBL/GenBank/DDBJ databases">
        <title>Chitinimonas shenzhenensis gen. nov., sp. nov., a novel member of family Burkholderiaceae isolated from activated sludge collected in Shen Zhen, China.</title>
        <authorList>
            <person name="Wang X."/>
        </authorList>
    </citation>
    <scope>NUCLEOTIDE SEQUENCE</scope>
    <source>
        <strain evidence="2">DQS-5</strain>
    </source>
</reference>
<dbReference type="PANTHER" id="PTHR39594:SF1">
    <property type="entry name" value="PROTEIN YCHQ"/>
    <property type="match status" value="1"/>
</dbReference>
<evidence type="ECO:0000313" key="3">
    <source>
        <dbReference type="Proteomes" id="UP001172778"/>
    </source>
</evidence>
<name>A0ABT7DTW2_9NEIS</name>
<dbReference type="Pfam" id="PF04247">
    <property type="entry name" value="SirB"/>
    <property type="match status" value="1"/>
</dbReference>
<dbReference type="PIRSF" id="PIRSF005610">
    <property type="entry name" value="SirB"/>
    <property type="match status" value="1"/>
</dbReference>
<dbReference type="EMBL" id="JARRAF010000005">
    <property type="protein sequence ID" value="MDK2123514.1"/>
    <property type="molecule type" value="Genomic_DNA"/>
</dbReference>
<feature type="transmembrane region" description="Helical" evidence="1">
    <location>
        <begin position="12"/>
        <end position="30"/>
    </location>
</feature>
<dbReference type="RefSeq" id="WP_284099814.1">
    <property type="nucleotide sequence ID" value="NZ_JARRAF010000005.1"/>
</dbReference>
<evidence type="ECO:0000313" key="2">
    <source>
        <dbReference type="EMBL" id="MDK2123514.1"/>
    </source>
</evidence>
<dbReference type="Proteomes" id="UP001172778">
    <property type="component" value="Unassembled WGS sequence"/>
</dbReference>
<comment type="caution">
    <text evidence="2">The sequence shown here is derived from an EMBL/GenBank/DDBJ whole genome shotgun (WGS) entry which is preliminary data.</text>
</comment>
<sequence>MPYVALKHLHMTAAALSLLLFLLRGAWMLTDNPRLQARWVKIVPHINDTVLLAAAISMAVSFGFNPLAQSWLMAKILALLVYIVLGTIALKRGKTRQIRLTAFVGALMCFGYIVLVALSKSPMPFLG</sequence>
<protein>
    <submittedName>
        <fullName evidence="2">SirB2 family protein</fullName>
    </submittedName>
</protein>
<proteinExistence type="predicted"/>
<keyword evidence="1" id="KW-0812">Transmembrane</keyword>
<gene>
    <name evidence="2" type="ORF">PZA18_05565</name>
</gene>
<accession>A0ABT7DTW2</accession>
<feature type="transmembrane region" description="Helical" evidence="1">
    <location>
        <begin position="70"/>
        <end position="88"/>
    </location>
</feature>
<keyword evidence="1" id="KW-0472">Membrane</keyword>
<keyword evidence="1" id="KW-1133">Transmembrane helix</keyword>
<feature type="transmembrane region" description="Helical" evidence="1">
    <location>
        <begin position="100"/>
        <end position="118"/>
    </location>
</feature>
<evidence type="ECO:0000256" key="1">
    <source>
        <dbReference type="SAM" id="Phobius"/>
    </source>
</evidence>
<feature type="transmembrane region" description="Helical" evidence="1">
    <location>
        <begin position="42"/>
        <end position="64"/>
    </location>
</feature>
<keyword evidence="3" id="KW-1185">Reference proteome</keyword>
<organism evidence="2 3">
    <name type="scientific">Parachitinimonas caeni</name>
    <dbReference type="NCBI Taxonomy" id="3031301"/>
    <lineage>
        <taxon>Bacteria</taxon>
        <taxon>Pseudomonadati</taxon>
        <taxon>Pseudomonadota</taxon>
        <taxon>Betaproteobacteria</taxon>
        <taxon>Neisseriales</taxon>
        <taxon>Chitinibacteraceae</taxon>
        <taxon>Parachitinimonas</taxon>
    </lineage>
</organism>
<dbReference type="PANTHER" id="PTHR39594">
    <property type="entry name" value="PROTEIN YCHQ"/>
    <property type="match status" value="1"/>
</dbReference>
<dbReference type="InterPro" id="IPR007360">
    <property type="entry name" value="SirB"/>
</dbReference>